<dbReference type="HOGENOM" id="CLU_017814_7_0_9"/>
<feature type="domain" description="GHMP kinase C-terminal" evidence="8">
    <location>
        <begin position="278"/>
        <end position="354"/>
    </location>
</feature>
<keyword evidence="10" id="KW-1185">Reference proteome</keyword>
<gene>
    <name evidence="9" type="primary">mvaK</name>
    <name evidence="9" type="ORF">HMPREF0444_1461</name>
</gene>
<dbReference type="EC" id="2.7.4.2" evidence="2"/>
<name>C8NHR6_9LACT</name>
<keyword evidence="5 9" id="KW-0418">Kinase</keyword>
<dbReference type="Pfam" id="PF08544">
    <property type="entry name" value="GHMP_kinases_C"/>
    <property type="match status" value="1"/>
</dbReference>
<dbReference type="GeneID" id="78412200"/>
<evidence type="ECO:0000256" key="5">
    <source>
        <dbReference type="ARBA" id="ARBA00022777"/>
    </source>
</evidence>
<dbReference type="InterPro" id="IPR014721">
    <property type="entry name" value="Ribsml_uS5_D2-typ_fold_subgr"/>
</dbReference>
<evidence type="ECO:0000259" key="8">
    <source>
        <dbReference type="Pfam" id="PF08544"/>
    </source>
</evidence>
<dbReference type="STRING" id="638301.HMPREF0444_1461"/>
<organism evidence="9 10">
    <name type="scientific">Granulicatella adiacens ATCC 49175</name>
    <dbReference type="NCBI Taxonomy" id="638301"/>
    <lineage>
        <taxon>Bacteria</taxon>
        <taxon>Bacillati</taxon>
        <taxon>Bacillota</taxon>
        <taxon>Bacilli</taxon>
        <taxon>Lactobacillales</taxon>
        <taxon>Carnobacteriaceae</taxon>
        <taxon>Granulicatella</taxon>
    </lineage>
</organism>
<dbReference type="GO" id="GO:0005524">
    <property type="term" value="F:ATP binding"/>
    <property type="evidence" value="ECO:0007669"/>
    <property type="project" value="UniProtKB-KW"/>
</dbReference>
<dbReference type="InterPro" id="IPR020568">
    <property type="entry name" value="Ribosomal_Su5_D2-typ_SF"/>
</dbReference>
<protein>
    <recommendedName>
        <fullName evidence="2">phosphomevalonate kinase</fullName>
        <ecNumber evidence="2">2.7.4.2</ecNumber>
    </recommendedName>
</protein>
<evidence type="ECO:0000256" key="2">
    <source>
        <dbReference type="ARBA" id="ARBA00012958"/>
    </source>
</evidence>
<evidence type="ECO:0000256" key="4">
    <source>
        <dbReference type="ARBA" id="ARBA00022741"/>
    </source>
</evidence>
<dbReference type="InterPro" id="IPR006204">
    <property type="entry name" value="GHMP_kinase_N_dom"/>
</dbReference>
<dbReference type="Pfam" id="PF00288">
    <property type="entry name" value="GHMP_kinases_N"/>
    <property type="match status" value="1"/>
</dbReference>
<dbReference type="Gene3D" id="3.30.70.890">
    <property type="entry name" value="GHMP kinase, C-terminal domain"/>
    <property type="match status" value="1"/>
</dbReference>
<keyword evidence="3 9" id="KW-0808">Transferase</keyword>
<dbReference type="GO" id="GO:0019287">
    <property type="term" value="P:isopentenyl diphosphate biosynthetic process, mevalonate pathway"/>
    <property type="evidence" value="ECO:0007669"/>
    <property type="project" value="UniProtKB-UniPathway"/>
</dbReference>
<dbReference type="NCBIfam" id="TIGR01220">
    <property type="entry name" value="Pmev_kin_Gr_pos"/>
    <property type="match status" value="1"/>
</dbReference>
<dbReference type="InterPro" id="IPR005917">
    <property type="entry name" value="Pmev_kinase_bact"/>
</dbReference>
<dbReference type="GO" id="GO:0004631">
    <property type="term" value="F:phosphomevalonate kinase activity"/>
    <property type="evidence" value="ECO:0007669"/>
    <property type="project" value="UniProtKB-EC"/>
</dbReference>
<dbReference type="RefSeq" id="WP_005608011.1">
    <property type="nucleotide sequence ID" value="NZ_CP102283.1"/>
</dbReference>
<evidence type="ECO:0000313" key="9">
    <source>
        <dbReference type="EMBL" id="EEW36729.1"/>
    </source>
</evidence>
<dbReference type="eggNOG" id="COG1577">
    <property type="taxonomic scope" value="Bacteria"/>
</dbReference>
<evidence type="ECO:0000256" key="1">
    <source>
        <dbReference type="ARBA" id="ARBA00005017"/>
    </source>
</evidence>
<dbReference type="EMBL" id="ACKZ01000021">
    <property type="protein sequence ID" value="EEW36729.1"/>
    <property type="molecule type" value="Genomic_DNA"/>
</dbReference>
<dbReference type="Gene3D" id="3.30.230.10">
    <property type="match status" value="1"/>
</dbReference>
<feature type="domain" description="GHMP kinase N-terminal" evidence="7">
    <location>
        <begin position="95"/>
        <end position="182"/>
    </location>
</feature>
<dbReference type="SUPFAM" id="SSF55060">
    <property type="entry name" value="GHMP Kinase, C-terminal domain"/>
    <property type="match status" value="1"/>
</dbReference>
<dbReference type="InterPro" id="IPR036554">
    <property type="entry name" value="GHMP_kinase_C_sf"/>
</dbReference>
<comment type="caution">
    <text evidence="9">The sequence shown here is derived from an EMBL/GenBank/DDBJ whole genome shotgun (WGS) entry which is preliminary data.</text>
</comment>
<evidence type="ECO:0000259" key="7">
    <source>
        <dbReference type="Pfam" id="PF00288"/>
    </source>
</evidence>
<accession>C8NHR6</accession>
<evidence type="ECO:0000313" key="10">
    <source>
        <dbReference type="Proteomes" id="UP000005926"/>
    </source>
</evidence>
<dbReference type="UniPathway" id="UPA00057">
    <property type="reaction ID" value="UER00099"/>
</dbReference>
<dbReference type="InterPro" id="IPR035102">
    <property type="entry name" value="Phosphomevalonate_kinase"/>
</dbReference>
<dbReference type="PANTHER" id="PTHR31814:SF2">
    <property type="entry name" value="PHOSPHOMEVALONATE KINASE"/>
    <property type="match status" value="1"/>
</dbReference>
<comment type="pathway">
    <text evidence="1">Isoprenoid biosynthesis; isopentenyl diphosphate biosynthesis via mevalonate pathway; isopentenyl diphosphate from (R)-mevalonate: step 2/3.</text>
</comment>
<keyword evidence="4" id="KW-0547">Nucleotide-binding</keyword>
<dbReference type="InterPro" id="IPR013750">
    <property type="entry name" value="GHMP_kinase_C_dom"/>
</dbReference>
<dbReference type="SUPFAM" id="SSF54211">
    <property type="entry name" value="Ribosomal protein S5 domain 2-like"/>
    <property type="match status" value="1"/>
</dbReference>
<evidence type="ECO:0000256" key="3">
    <source>
        <dbReference type="ARBA" id="ARBA00022679"/>
    </source>
</evidence>
<dbReference type="AlphaFoldDB" id="C8NHR6"/>
<sequence length="369" mass="40391">MQLSKGSERVTITSKAPGKLFIAGEYAVVEPGHGAIVAAVSRYLTVTIDVTTSVGTLTSTQNPDINVEWAREGELFHIKADHPYRLVEEAILVAEQYVRECGTPTNALYSLSITSELDDAKRGIKYGLGSSGAVVVATIQAVLDFYETPRTPLLVYKLSVLTNLLLSQRGSFGDIAASSFGGLVYYTSPDRSDLLEQLQKQSIKDICDAVWKDLTIVRLPEIPNFTLLVGWTGKVAITDSLIQATEKKRKVATDSVFYKEFLTKSHAIVQDLQIAWNKQDIPALQEGIRANRALLNQFAKVMQLEIETPALQTLCDLAEQNGACAKTSGAGGGDCGICFTQNEQQRQQIETQWAHAQIQVLPLTIAEAW</sequence>
<dbReference type="PRINTS" id="PR00959">
    <property type="entry name" value="MEVGALKINASE"/>
</dbReference>
<evidence type="ECO:0000256" key="6">
    <source>
        <dbReference type="ARBA" id="ARBA00022840"/>
    </source>
</evidence>
<keyword evidence="6" id="KW-0067">ATP-binding</keyword>
<dbReference type="Proteomes" id="UP000005926">
    <property type="component" value="Unassembled WGS sequence"/>
</dbReference>
<dbReference type="PANTHER" id="PTHR31814">
    <property type="match status" value="1"/>
</dbReference>
<proteinExistence type="predicted"/>
<reference evidence="9 10" key="1">
    <citation type="submission" date="2009-08" db="EMBL/GenBank/DDBJ databases">
        <authorList>
            <person name="Muzny D."/>
            <person name="Qin X."/>
            <person name="Deng J."/>
            <person name="Jiang H."/>
            <person name="Liu Y."/>
            <person name="Qu J."/>
            <person name="Song X.-Z."/>
            <person name="Zhang L."/>
            <person name="Thornton R."/>
            <person name="Coyle M."/>
            <person name="Francisco L."/>
            <person name="Jackson L."/>
            <person name="Javaid M."/>
            <person name="Korchina V."/>
            <person name="Kovar C."/>
            <person name="Mata R."/>
            <person name="Mathew T."/>
            <person name="Ngo R."/>
            <person name="Nguyen L."/>
            <person name="Nguyen N."/>
            <person name="Okwuonu G."/>
            <person name="Ongeri F."/>
            <person name="Pham C."/>
            <person name="Simmons D."/>
            <person name="Wilczek-Boney K."/>
            <person name="Hale W."/>
            <person name="Jakkamsetti A."/>
            <person name="Pham P."/>
            <person name="Ruth R."/>
            <person name="San Lucas F."/>
            <person name="Warren J."/>
            <person name="Zhang J."/>
            <person name="Zhao Z."/>
            <person name="Zhou C."/>
            <person name="Zhu D."/>
            <person name="Lee S."/>
            <person name="Bess C."/>
            <person name="Blankenburg K."/>
            <person name="Forbes L."/>
            <person name="Fu Q."/>
            <person name="Gubbala S."/>
            <person name="Hirani K."/>
            <person name="Jayaseelan J.C."/>
            <person name="Lara F."/>
            <person name="Munidasa M."/>
            <person name="Palculict T."/>
            <person name="Patil S."/>
            <person name="Pu L.-L."/>
            <person name="Saada N."/>
            <person name="Tang L."/>
            <person name="Weissenberger G."/>
            <person name="Zhu Y."/>
            <person name="Hemphill L."/>
            <person name="Shang Y."/>
            <person name="Youmans B."/>
            <person name="Ayvaz T."/>
            <person name="Ross M."/>
            <person name="Santibanez J."/>
            <person name="Aqrawi P."/>
            <person name="Gross S."/>
            <person name="Joshi V."/>
            <person name="Fowler G."/>
            <person name="Nazareth L."/>
            <person name="Reid J."/>
            <person name="Worley K."/>
            <person name="Petrosino J."/>
            <person name="Highlander S."/>
            <person name="Gibbs R."/>
        </authorList>
    </citation>
    <scope>NUCLEOTIDE SEQUENCE [LARGE SCALE GENOMIC DNA]</scope>
    <source>
        <strain evidence="9 10">ATCC 49175</strain>
    </source>
</reference>